<reference evidence="2" key="1">
    <citation type="submission" date="2020-10" db="EMBL/GenBank/DDBJ databases">
        <authorList>
            <person name="Han B."/>
            <person name="Lu T."/>
            <person name="Zhao Q."/>
            <person name="Huang X."/>
            <person name="Zhao Y."/>
        </authorList>
    </citation>
    <scope>NUCLEOTIDE SEQUENCE</scope>
</reference>
<gene>
    <name evidence="2" type="ORF">NCGR_LOCUS25763</name>
</gene>
<proteinExistence type="predicted"/>
<sequence>MAPQKRVDEVSQVSIGFQNQNPRLRRQQQRRKNLLARRKPPLESHPTRVNTPNARLENLRGSMHRIVTLAIRNLNLMTSCEYRIHRNSSEDALRIYYKKAL</sequence>
<evidence type="ECO:0000313" key="3">
    <source>
        <dbReference type="Proteomes" id="UP000604825"/>
    </source>
</evidence>
<dbReference type="Proteomes" id="UP000604825">
    <property type="component" value="Unassembled WGS sequence"/>
</dbReference>
<accession>A0A811PG50</accession>
<evidence type="ECO:0000256" key="1">
    <source>
        <dbReference type="SAM" id="MobiDB-lite"/>
    </source>
</evidence>
<comment type="caution">
    <text evidence="2">The sequence shown here is derived from an EMBL/GenBank/DDBJ whole genome shotgun (WGS) entry which is preliminary data.</text>
</comment>
<protein>
    <submittedName>
        <fullName evidence="2">Uncharacterized protein</fullName>
    </submittedName>
</protein>
<name>A0A811PG50_9POAL</name>
<organism evidence="2 3">
    <name type="scientific">Miscanthus lutarioriparius</name>
    <dbReference type="NCBI Taxonomy" id="422564"/>
    <lineage>
        <taxon>Eukaryota</taxon>
        <taxon>Viridiplantae</taxon>
        <taxon>Streptophyta</taxon>
        <taxon>Embryophyta</taxon>
        <taxon>Tracheophyta</taxon>
        <taxon>Spermatophyta</taxon>
        <taxon>Magnoliopsida</taxon>
        <taxon>Liliopsida</taxon>
        <taxon>Poales</taxon>
        <taxon>Poaceae</taxon>
        <taxon>PACMAD clade</taxon>
        <taxon>Panicoideae</taxon>
        <taxon>Andropogonodae</taxon>
        <taxon>Andropogoneae</taxon>
        <taxon>Saccharinae</taxon>
        <taxon>Miscanthus</taxon>
    </lineage>
</organism>
<keyword evidence="3" id="KW-1185">Reference proteome</keyword>
<feature type="compositionally biased region" description="Basic residues" evidence="1">
    <location>
        <begin position="23"/>
        <end position="39"/>
    </location>
</feature>
<dbReference type="AlphaFoldDB" id="A0A811PG50"/>
<evidence type="ECO:0000313" key="2">
    <source>
        <dbReference type="EMBL" id="CAD6238574.1"/>
    </source>
</evidence>
<dbReference type="EMBL" id="CAJGYO010000006">
    <property type="protein sequence ID" value="CAD6238574.1"/>
    <property type="molecule type" value="Genomic_DNA"/>
</dbReference>
<feature type="region of interest" description="Disordered" evidence="1">
    <location>
        <begin position="1"/>
        <end position="52"/>
    </location>
</feature>